<dbReference type="SUPFAM" id="SSF53335">
    <property type="entry name" value="S-adenosyl-L-methionine-dependent methyltransferases"/>
    <property type="match status" value="1"/>
</dbReference>
<evidence type="ECO:0000313" key="11">
    <source>
        <dbReference type="EMBL" id="RHG30357.1"/>
    </source>
</evidence>
<evidence type="ECO:0000313" key="12">
    <source>
        <dbReference type="EMBL" id="RHN11942.1"/>
    </source>
</evidence>
<dbReference type="Gene3D" id="1.10.155.10">
    <property type="entry name" value="Chemotaxis receptor methyltransferase CheR, N-terminal domain"/>
    <property type="match status" value="1"/>
</dbReference>
<dbReference type="InterPro" id="IPR000780">
    <property type="entry name" value="CheR_MeTrfase"/>
</dbReference>
<proteinExistence type="predicted"/>
<keyword evidence="3 7" id="KW-0489">Methyltransferase</keyword>
<evidence type="ECO:0000259" key="6">
    <source>
        <dbReference type="PROSITE" id="PS50123"/>
    </source>
</evidence>
<evidence type="ECO:0000313" key="18">
    <source>
        <dbReference type="Proteomes" id="UP000479531"/>
    </source>
</evidence>
<evidence type="ECO:0000256" key="4">
    <source>
        <dbReference type="ARBA" id="ARBA00022679"/>
    </source>
</evidence>
<keyword evidence="5" id="KW-0949">S-adenosyl-L-methionine</keyword>
<dbReference type="InterPro" id="IPR050903">
    <property type="entry name" value="Bact_Chemotaxis_MeTrfase"/>
</dbReference>
<dbReference type="GO" id="GO:0032259">
    <property type="term" value="P:methylation"/>
    <property type="evidence" value="ECO:0007669"/>
    <property type="project" value="UniProtKB-KW"/>
</dbReference>
<keyword evidence="4 7" id="KW-0808">Transferase</keyword>
<dbReference type="Pfam" id="PF03705">
    <property type="entry name" value="CheR_N"/>
    <property type="match status" value="1"/>
</dbReference>
<dbReference type="EMBL" id="QSHO01000001">
    <property type="protein sequence ID" value="RHC20880.1"/>
    <property type="molecule type" value="Genomic_DNA"/>
</dbReference>
<evidence type="ECO:0000313" key="9">
    <source>
        <dbReference type="EMBL" id="MVQ45479.1"/>
    </source>
</evidence>
<evidence type="ECO:0000313" key="8">
    <source>
        <dbReference type="EMBL" id="MTR84251.1"/>
    </source>
</evidence>
<dbReference type="EMBL" id="QRQN01000001">
    <property type="protein sequence ID" value="RHN11942.1"/>
    <property type="molecule type" value="Genomic_DNA"/>
</dbReference>
<dbReference type="InterPro" id="IPR022641">
    <property type="entry name" value="CheR_N"/>
</dbReference>
<reference evidence="14 15" key="2">
    <citation type="submission" date="2018-08" db="EMBL/GenBank/DDBJ databases">
        <title>A genome reference for cultivated species of the human gut microbiota.</title>
        <authorList>
            <person name="Zou Y."/>
            <person name="Xue W."/>
            <person name="Luo G."/>
        </authorList>
    </citation>
    <scope>NUCLEOTIDE SEQUENCE [LARGE SCALE GENOMIC DNA]</scope>
    <source>
        <strain evidence="12 15">AF31-21AC</strain>
        <strain evidence="11 16">AM22-21LB</strain>
        <strain evidence="10 14">AM37-1AC</strain>
    </source>
</reference>
<dbReference type="STRING" id="166486.ERS852572_00263"/>
<dbReference type="EMBL" id="WGGT01000006">
    <property type="protein sequence ID" value="MVQ45479.1"/>
    <property type="molecule type" value="Genomic_DNA"/>
</dbReference>
<evidence type="ECO:0000313" key="14">
    <source>
        <dbReference type="Proteomes" id="UP000283513"/>
    </source>
</evidence>
<dbReference type="EC" id="2.1.1.80" evidence="2"/>
<gene>
    <name evidence="7" type="primary">cheR</name>
    <name evidence="11" type="ORF">DW264_02545</name>
    <name evidence="10" type="ORF">DW856_01320</name>
    <name evidence="12" type="ORF">DWZ31_00365</name>
    <name evidence="7" type="ORF">ERS852572_00263</name>
    <name evidence="9" type="ORF">GCK47_07140</name>
    <name evidence="8" type="ORF">GMD50_04085</name>
</gene>
<dbReference type="InterPro" id="IPR036804">
    <property type="entry name" value="CheR_N_sf"/>
</dbReference>
<dbReference type="OrthoDB" id="9816309at2"/>
<dbReference type="Proteomes" id="UP000095350">
    <property type="component" value="Unassembled WGS sequence"/>
</dbReference>
<dbReference type="PRINTS" id="PR00996">
    <property type="entry name" value="CHERMTFRASE"/>
</dbReference>
<dbReference type="PaxDb" id="166486-ERS852572_00263"/>
<evidence type="ECO:0000256" key="5">
    <source>
        <dbReference type="ARBA" id="ARBA00022691"/>
    </source>
</evidence>
<dbReference type="PANTHER" id="PTHR24422:SF19">
    <property type="entry name" value="CHEMOTAXIS PROTEIN METHYLTRANSFERASE"/>
    <property type="match status" value="1"/>
</dbReference>
<name>A0A173RA26_9FIRM</name>
<reference evidence="7 13" key="1">
    <citation type="submission" date="2015-09" db="EMBL/GenBank/DDBJ databases">
        <authorList>
            <consortium name="Pathogen Informatics"/>
        </authorList>
    </citation>
    <scope>NUCLEOTIDE SEQUENCE [LARGE SCALE GENOMIC DNA]</scope>
    <source>
        <strain evidence="7 13">2789STDY5834960</strain>
    </source>
</reference>
<reference evidence="9 18" key="4">
    <citation type="submission" date="2019-10" db="EMBL/GenBank/DDBJ databases">
        <title>Roseburia spp. ameliorate alcoholic fatty liver via restoration of gut barrier function.</title>
        <authorList>
            <person name="Seo B."/>
            <person name="Ko G."/>
        </authorList>
    </citation>
    <scope>NUCLEOTIDE SEQUENCE [LARGE SCALE GENOMIC DNA]</scope>
    <source>
        <strain evidence="9 18">SNUG30017</strain>
    </source>
</reference>
<dbReference type="PANTHER" id="PTHR24422">
    <property type="entry name" value="CHEMOTAXIS PROTEIN METHYLTRANSFERASE"/>
    <property type="match status" value="1"/>
</dbReference>
<evidence type="ECO:0000256" key="2">
    <source>
        <dbReference type="ARBA" id="ARBA00012534"/>
    </source>
</evidence>
<dbReference type="InterPro" id="IPR022642">
    <property type="entry name" value="CheR_C"/>
</dbReference>
<dbReference type="GeneID" id="61433362"/>
<reference evidence="8 17" key="3">
    <citation type="journal article" date="2019" name="Nat. Med.">
        <title>A library of human gut bacterial isolates paired with longitudinal multiomics data enables mechanistic microbiome research.</title>
        <authorList>
            <person name="Poyet M."/>
            <person name="Groussin M."/>
            <person name="Gibbons S.M."/>
            <person name="Avila-Pacheco J."/>
            <person name="Jiang X."/>
            <person name="Kearney S.M."/>
            <person name="Perrotta A.R."/>
            <person name="Berdy B."/>
            <person name="Zhao S."/>
            <person name="Lieberman T.D."/>
            <person name="Swanson P.K."/>
            <person name="Smith M."/>
            <person name="Roesemann S."/>
            <person name="Alexander J.E."/>
            <person name="Rich S.A."/>
            <person name="Livny J."/>
            <person name="Vlamakis H."/>
            <person name="Clish C."/>
            <person name="Bullock K."/>
            <person name="Deik A."/>
            <person name="Scott J."/>
            <person name="Pierce K.A."/>
            <person name="Xavier R.J."/>
            <person name="Alm E.J."/>
        </authorList>
    </citation>
    <scope>NUCLEOTIDE SEQUENCE [LARGE SCALE GENOMIC DNA]</scope>
    <source>
        <strain evidence="8 17">BIOML-A1</strain>
    </source>
</reference>
<dbReference type="InterPro" id="IPR029063">
    <property type="entry name" value="SAM-dependent_MTases_sf"/>
</dbReference>
<dbReference type="PROSITE" id="PS50123">
    <property type="entry name" value="CHER"/>
    <property type="match status" value="1"/>
</dbReference>
<dbReference type="Pfam" id="PF01739">
    <property type="entry name" value="CheR"/>
    <property type="match status" value="1"/>
</dbReference>
<evidence type="ECO:0000313" key="7">
    <source>
        <dbReference type="EMBL" id="CUM74702.1"/>
    </source>
</evidence>
<dbReference type="AlphaFoldDB" id="A0A173RA26"/>
<dbReference type="RefSeq" id="WP_006858039.1">
    <property type="nucleotide sequence ID" value="NZ_CABIYH010000002.1"/>
</dbReference>
<feature type="domain" description="CheR-type methyltransferase" evidence="6">
    <location>
        <begin position="1"/>
        <end position="260"/>
    </location>
</feature>
<sequence>MLETDNYEKFKKDILQLAGIDLNSYKEKQMRRRINTLITKNNVKTYNDYVALIKKDKEKFDQFINFLTINVSEFYRNPDQWKILEGQVFPELIKKFGKNLKIWSAACSTGDEPYSLVMALSRQVPLANIKIIATDIDNQVLDTARMGLYNEKSIASVPDDLKKKYFTKVGSSYQISDEIKKRVEFKKHDLLKDPYPSGCNLIVCRNVVIYFTEEAKDVIYQKFHKALQPGGVLFIGSTEQIMNYRELGFDRHTSFFFEKK</sequence>
<dbReference type="EMBL" id="WNAJ01000003">
    <property type="protein sequence ID" value="MTR84251.1"/>
    <property type="molecule type" value="Genomic_DNA"/>
</dbReference>
<evidence type="ECO:0000313" key="10">
    <source>
        <dbReference type="EMBL" id="RHC20880.1"/>
    </source>
</evidence>
<dbReference type="SMART" id="SM00138">
    <property type="entry name" value="MeTrc"/>
    <property type="match status" value="1"/>
</dbReference>
<evidence type="ECO:0000256" key="3">
    <source>
        <dbReference type="ARBA" id="ARBA00022603"/>
    </source>
</evidence>
<dbReference type="SUPFAM" id="SSF47757">
    <property type="entry name" value="Chemotaxis receptor methyltransferase CheR, N-terminal domain"/>
    <property type="match status" value="1"/>
</dbReference>
<comment type="catalytic activity">
    <reaction evidence="1">
        <text>L-glutamyl-[protein] + S-adenosyl-L-methionine = [protein]-L-glutamate 5-O-methyl ester + S-adenosyl-L-homocysteine</text>
        <dbReference type="Rhea" id="RHEA:24452"/>
        <dbReference type="Rhea" id="RHEA-COMP:10208"/>
        <dbReference type="Rhea" id="RHEA-COMP:10311"/>
        <dbReference type="ChEBI" id="CHEBI:29973"/>
        <dbReference type="ChEBI" id="CHEBI:57856"/>
        <dbReference type="ChEBI" id="CHEBI:59789"/>
        <dbReference type="ChEBI" id="CHEBI:82795"/>
        <dbReference type="EC" id="2.1.1.80"/>
    </reaction>
</comment>
<protein>
    <recommendedName>
        <fullName evidence="2">protein-glutamate O-methyltransferase</fullName>
        <ecNumber evidence="2">2.1.1.80</ecNumber>
    </recommendedName>
</protein>
<dbReference type="Proteomes" id="UP000478483">
    <property type="component" value="Unassembled WGS sequence"/>
</dbReference>
<dbReference type="Gene3D" id="3.40.50.150">
    <property type="entry name" value="Vaccinia Virus protein VP39"/>
    <property type="match status" value="1"/>
</dbReference>
<accession>A0A173RA26</accession>
<dbReference type="EMBL" id="QRID01000002">
    <property type="protein sequence ID" value="RHG30357.1"/>
    <property type="molecule type" value="Genomic_DNA"/>
</dbReference>
<evidence type="ECO:0000313" key="13">
    <source>
        <dbReference type="Proteomes" id="UP000095350"/>
    </source>
</evidence>
<dbReference type="Proteomes" id="UP000283586">
    <property type="component" value="Unassembled WGS sequence"/>
</dbReference>
<organism evidence="7 13">
    <name type="scientific">Roseburia intestinalis</name>
    <dbReference type="NCBI Taxonomy" id="166486"/>
    <lineage>
        <taxon>Bacteria</taxon>
        <taxon>Bacillati</taxon>
        <taxon>Bacillota</taxon>
        <taxon>Clostridia</taxon>
        <taxon>Lachnospirales</taxon>
        <taxon>Lachnospiraceae</taxon>
        <taxon>Roseburia</taxon>
    </lineage>
</organism>
<evidence type="ECO:0000313" key="17">
    <source>
        <dbReference type="Proteomes" id="UP000478483"/>
    </source>
</evidence>
<dbReference type="Proteomes" id="UP000284051">
    <property type="component" value="Unassembled WGS sequence"/>
</dbReference>
<evidence type="ECO:0000256" key="1">
    <source>
        <dbReference type="ARBA" id="ARBA00001541"/>
    </source>
</evidence>
<dbReference type="Proteomes" id="UP000283513">
    <property type="component" value="Unassembled WGS sequence"/>
</dbReference>
<evidence type="ECO:0000313" key="15">
    <source>
        <dbReference type="Proteomes" id="UP000283586"/>
    </source>
</evidence>
<dbReference type="GO" id="GO:0008983">
    <property type="term" value="F:protein-glutamate O-methyltransferase activity"/>
    <property type="evidence" value="ECO:0007669"/>
    <property type="project" value="UniProtKB-EC"/>
</dbReference>
<dbReference type="EMBL" id="CYXZ01000002">
    <property type="protein sequence ID" value="CUM74702.1"/>
    <property type="molecule type" value="Genomic_DNA"/>
</dbReference>
<evidence type="ECO:0000313" key="16">
    <source>
        <dbReference type="Proteomes" id="UP000284051"/>
    </source>
</evidence>
<dbReference type="Proteomes" id="UP000479531">
    <property type="component" value="Unassembled WGS sequence"/>
</dbReference>